<evidence type="ECO:0000313" key="1">
    <source>
        <dbReference type="EMBL" id="GAH40640.1"/>
    </source>
</evidence>
<name>X1G737_9ZZZZ</name>
<dbReference type="AlphaFoldDB" id="X1G737"/>
<dbReference type="EMBL" id="BARU01005737">
    <property type="protein sequence ID" value="GAH40640.1"/>
    <property type="molecule type" value="Genomic_DNA"/>
</dbReference>
<proteinExistence type="predicted"/>
<accession>X1G737</accession>
<comment type="caution">
    <text evidence="1">The sequence shown here is derived from an EMBL/GenBank/DDBJ whole genome shotgun (WGS) entry which is preliminary data.</text>
</comment>
<reference evidence="1" key="1">
    <citation type="journal article" date="2014" name="Front. Microbiol.">
        <title>High frequency of phylogenetically diverse reductive dehalogenase-homologous genes in deep subseafloor sedimentary metagenomes.</title>
        <authorList>
            <person name="Kawai M."/>
            <person name="Futagami T."/>
            <person name="Toyoda A."/>
            <person name="Takaki Y."/>
            <person name="Nishi S."/>
            <person name="Hori S."/>
            <person name="Arai W."/>
            <person name="Tsubouchi T."/>
            <person name="Morono Y."/>
            <person name="Uchiyama I."/>
            <person name="Ito T."/>
            <person name="Fujiyama A."/>
            <person name="Inagaki F."/>
            <person name="Takami H."/>
        </authorList>
    </citation>
    <scope>NUCLEOTIDE SEQUENCE</scope>
    <source>
        <strain evidence="1">Expedition CK06-06</strain>
    </source>
</reference>
<protein>
    <submittedName>
        <fullName evidence="1">Uncharacterized protein</fullName>
    </submittedName>
</protein>
<feature type="non-terminal residue" evidence="1">
    <location>
        <position position="1"/>
    </location>
</feature>
<sequence length="34" mass="3767">ITDDVFYKVKKGVASAWEGWPEVVKSAISEALKD</sequence>
<organism evidence="1">
    <name type="scientific">marine sediment metagenome</name>
    <dbReference type="NCBI Taxonomy" id="412755"/>
    <lineage>
        <taxon>unclassified sequences</taxon>
        <taxon>metagenomes</taxon>
        <taxon>ecological metagenomes</taxon>
    </lineage>
</organism>
<gene>
    <name evidence="1" type="ORF">S03H2_11221</name>
</gene>